<organism evidence="8 9">
    <name type="scientific">Zingiber officinale</name>
    <name type="common">Ginger</name>
    <name type="synonym">Amomum zingiber</name>
    <dbReference type="NCBI Taxonomy" id="94328"/>
    <lineage>
        <taxon>Eukaryota</taxon>
        <taxon>Viridiplantae</taxon>
        <taxon>Streptophyta</taxon>
        <taxon>Embryophyta</taxon>
        <taxon>Tracheophyta</taxon>
        <taxon>Spermatophyta</taxon>
        <taxon>Magnoliopsida</taxon>
        <taxon>Liliopsida</taxon>
        <taxon>Zingiberales</taxon>
        <taxon>Zingiberaceae</taxon>
        <taxon>Zingiber</taxon>
    </lineage>
</organism>
<reference evidence="8 9" key="1">
    <citation type="submission" date="2020-08" db="EMBL/GenBank/DDBJ databases">
        <title>Plant Genome Project.</title>
        <authorList>
            <person name="Zhang R.-G."/>
        </authorList>
    </citation>
    <scope>NUCLEOTIDE SEQUENCE [LARGE SCALE GENOMIC DNA]</scope>
    <source>
        <tissue evidence="8">Rhizome</tissue>
    </source>
</reference>
<dbReference type="PANTHER" id="PTHR23168:SF0">
    <property type="entry name" value="MITOTIC SPINDLE ASSEMBLY CHECKPOINT PROTEIN MAD1"/>
    <property type="match status" value="1"/>
</dbReference>
<dbReference type="GO" id="GO:0000776">
    <property type="term" value="C:kinetochore"/>
    <property type="evidence" value="ECO:0007669"/>
    <property type="project" value="TreeGrafter"/>
</dbReference>
<feature type="region of interest" description="Disordered" evidence="7">
    <location>
        <begin position="150"/>
        <end position="177"/>
    </location>
</feature>
<gene>
    <name evidence="8" type="ORF">ZIOFF_075321</name>
</gene>
<dbReference type="Proteomes" id="UP000734854">
    <property type="component" value="Unassembled WGS sequence"/>
</dbReference>
<comment type="similarity">
    <text evidence="2">Belongs to the MAD1 family.</text>
</comment>
<comment type="caution">
    <text evidence="8">The sequence shown here is derived from an EMBL/GenBank/DDBJ whole genome shotgun (WGS) entry which is preliminary data.</text>
</comment>
<dbReference type="GO" id="GO:0005635">
    <property type="term" value="C:nuclear envelope"/>
    <property type="evidence" value="ECO:0007669"/>
    <property type="project" value="TreeGrafter"/>
</dbReference>
<keyword evidence="3" id="KW-0132">Cell division</keyword>
<evidence type="ECO:0000256" key="7">
    <source>
        <dbReference type="SAM" id="MobiDB-lite"/>
    </source>
</evidence>
<keyword evidence="6" id="KW-0131">Cell cycle</keyword>
<name>A0A8J5ERK2_ZINOF</name>
<keyword evidence="9" id="KW-1185">Reference proteome</keyword>
<keyword evidence="5" id="KW-0539">Nucleus</keyword>
<protein>
    <submittedName>
        <fullName evidence="8">Uncharacterized protein</fullName>
    </submittedName>
</protein>
<evidence type="ECO:0000256" key="3">
    <source>
        <dbReference type="ARBA" id="ARBA00022618"/>
    </source>
</evidence>
<dbReference type="GO" id="GO:0072686">
    <property type="term" value="C:mitotic spindle"/>
    <property type="evidence" value="ECO:0007669"/>
    <property type="project" value="TreeGrafter"/>
</dbReference>
<dbReference type="AlphaFoldDB" id="A0A8J5ERK2"/>
<dbReference type="InterPro" id="IPR008672">
    <property type="entry name" value="Mad1"/>
</dbReference>
<keyword evidence="4" id="KW-0498">Mitosis</keyword>
<accession>A0A8J5ERK2</accession>
<dbReference type="PANTHER" id="PTHR23168">
    <property type="entry name" value="MITOTIC SPINDLE ASSEMBLY CHECKPOINT PROTEIN MAD1 MITOTIC ARREST DEFICIENT-LIKE PROTEIN 1"/>
    <property type="match status" value="1"/>
</dbReference>
<evidence type="ECO:0000256" key="4">
    <source>
        <dbReference type="ARBA" id="ARBA00022776"/>
    </source>
</evidence>
<evidence type="ECO:0000256" key="5">
    <source>
        <dbReference type="ARBA" id="ARBA00023242"/>
    </source>
</evidence>
<dbReference type="EMBL" id="JACMSC010000109">
    <property type="protein sequence ID" value="KAG6466880.1"/>
    <property type="molecule type" value="Genomic_DNA"/>
</dbReference>
<evidence type="ECO:0000313" key="8">
    <source>
        <dbReference type="EMBL" id="KAG6466880.1"/>
    </source>
</evidence>
<feature type="compositionally biased region" description="Polar residues" evidence="7">
    <location>
        <begin position="158"/>
        <end position="168"/>
    </location>
</feature>
<proteinExistence type="inferred from homology"/>
<dbReference type="GO" id="GO:0007094">
    <property type="term" value="P:mitotic spindle assembly checkpoint signaling"/>
    <property type="evidence" value="ECO:0007669"/>
    <property type="project" value="InterPro"/>
</dbReference>
<evidence type="ECO:0000256" key="2">
    <source>
        <dbReference type="ARBA" id="ARBA00008029"/>
    </source>
</evidence>
<dbReference type="GO" id="GO:0051301">
    <property type="term" value="P:cell division"/>
    <property type="evidence" value="ECO:0007669"/>
    <property type="project" value="UniProtKB-KW"/>
</dbReference>
<sequence>MFRCFEELHLGECGGASSRAVVARKRRASSLLYLVAISWFPDRMILRTPVPKKRRPESVVEDLRSPVSDRRLVRYEEPGPITAVEPSDEMVCTYHCRQMDGNQCQLSKEVDSRKKAELSYTSAKERATDLEGRLQRLSDSAEREKNILKEKRQHLQDDSSTCRVSSGSDFKLGMQPI</sequence>
<evidence type="ECO:0000256" key="1">
    <source>
        <dbReference type="ARBA" id="ARBA00004123"/>
    </source>
</evidence>
<evidence type="ECO:0000256" key="6">
    <source>
        <dbReference type="ARBA" id="ARBA00023306"/>
    </source>
</evidence>
<evidence type="ECO:0000313" key="9">
    <source>
        <dbReference type="Proteomes" id="UP000734854"/>
    </source>
</evidence>
<comment type="subcellular location">
    <subcellularLocation>
        <location evidence="1">Nucleus</location>
    </subcellularLocation>
</comment>
<dbReference type="GO" id="GO:0051315">
    <property type="term" value="P:attachment of mitotic spindle microtubules to kinetochore"/>
    <property type="evidence" value="ECO:0007669"/>
    <property type="project" value="TreeGrafter"/>
</dbReference>